<dbReference type="InterPro" id="IPR011990">
    <property type="entry name" value="TPR-like_helical_dom_sf"/>
</dbReference>
<gene>
    <name evidence="2" type="ORF">BECKH772A_GA0070896_103441</name>
    <name evidence="1" type="ORF">BECKH772B_GA0070898_103491</name>
    <name evidence="3" type="ORF">BECKH772C_GA0070978_103501</name>
</gene>
<proteinExistence type="predicted"/>
<dbReference type="Gene3D" id="1.25.40.10">
    <property type="entry name" value="Tetratricopeptide repeat domain"/>
    <property type="match status" value="1"/>
</dbReference>
<accession>A0A450VFX4</accession>
<evidence type="ECO:0000313" key="2">
    <source>
        <dbReference type="EMBL" id="VFK03665.1"/>
    </source>
</evidence>
<sequence length="241" mass="26700">MDFTMSLALWVSAGLAVLSLLAAISTKATVRLEGAENDKAHIKNDTMGNLGPDAVVNSAHGAIDARESAVKVRENTVANLEEEDPVVAPRVTNVVSTILSGAVKSEFDSVRSESYKEKGREHIHQWDIVFSRGEWNWDLLNQALECYVSAIRCNFDDQHAWVNLAFVYHLIGDKDKALECLEKSNTLACPGLYEPHRGYQQVERAINGNATLLGEKLDRPSVPAQFQDRYENAVSTFLRAI</sequence>
<dbReference type="SUPFAM" id="SSF48452">
    <property type="entry name" value="TPR-like"/>
    <property type="match status" value="1"/>
</dbReference>
<dbReference type="Pfam" id="PF13181">
    <property type="entry name" value="TPR_8"/>
    <property type="match status" value="1"/>
</dbReference>
<dbReference type="EMBL" id="CAADFG010000344">
    <property type="protein sequence ID" value="VFK03665.1"/>
    <property type="molecule type" value="Genomic_DNA"/>
</dbReference>
<dbReference type="EMBL" id="CAADFI010000349">
    <property type="protein sequence ID" value="VFK03382.1"/>
    <property type="molecule type" value="Genomic_DNA"/>
</dbReference>
<dbReference type="AlphaFoldDB" id="A0A450VFX4"/>
<reference evidence="2" key="1">
    <citation type="submission" date="2019-02" db="EMBL/GenBank/DDBJ databases">
        <authorList>
            <person name="Gruber-Vodicka R. H."/>
            <person name="Seah K. B. B."/>
        </authorList>
    </citation>
    <scope>NUCLEOTIDE SEQUENCE</scope>
    <source>
        <strain evidence="3">BECK_SA2B12</strain>
        <strain evidence="2">BECK_SA2B15</strain>
        <strain evidence="1">BECK_SA2B20</strain>
    </source>
</reference>
<organism evidence="2">
    <name type="scientific">Candidatus Kentrum eta</name>
    <dbReference type="NCBI Taxonomy" id="2126337"/>
    <lineage>
        <taxon>Bacteria</taxon>
        <taxon>Pseudomonadati</taxon>
        <taxon>Pseudomonadota</taxon>
        <taxon>Gammaproteobacteria</taxon>
        <taxon>Candidatus Kentrum</taxon>
    </lineage>
</organism>
<dbReference type="EMBL" id="CAADFJ010000350">
    <property type="protein sequence ID" value="VFK06438.1"/>
    <property type="molecule type" value="Genomic_DNA"/>
</dbReference>
<protein>
    <submittedName>
        <fullName evidence="2">Tetratricopeptide repeat-containing protein</fullName>
    </submittedName>
</protein>
<name>A0A450VFX4_9GAMM</name>
<dbReference type="InterPro" id="IPR019734">
    <property type="entry name" value="TPR_rpt"/>
</dbReference>
<evidence type="ECO:0000313" key="1">
    <source>
        <dbReference type="EMBL" id="VFK03382.1"/>
    </source>
</evidence>
<evidence type="ECO:0000313" key="3">
    <source>
        <dbReference type="EMBL" id="VFK06438.1"/>
    </source>
</evidence>